<dbReference type="AlphaFoldDB" id="A0AAU9RWU8"/>
<dbReference type="Pfam" id="PF07859">
    <property type="entry name" value="Abhydrolase_3"/>
    <property type="match status" value="1"/>
</dbReference>
<feature type="domain" description="Alpha/beta hydrolase fold-3" evidence="2">
    <location>
        <begin position="74"/>
        <end position="291"/>
    </location>
</feature>
<dbReference type="Gene3D" id="3.40.50.1820">
    <property type="entry name" value="alpha/beta hydrolase"/>
    <property type="match status" value="1"/>
</dbReference>
<evidence type="ECO:0000256" key="1">
    <source>
        <dbReference type="ARBA" id="ARBA00010515"/>
    </source>
</evidence>
<dbReference type="InterPro" id="IPR013094">
    <property type="entry name" value="AB_hydrolase_3"/>
</dbReference>
<evidence type="ECO:0000313" key="4">
    <source>
        <dbReference type="Proteomes" id="UP000836841"/>
    </source>
</evidence>
<sequence length="304" mass="33329">MASRGGEVAIELPTLIRVYKDGTIQRLVDPPYIPPSSVPDKDTGVSSKDVVISSNVSARLYLPQAAGTRKLPVLVYYHGGGFLIESAFSAVHHPVLNRLAAACGALTVSVEYRKAPEHLLPAAYDDCWEALRWVTEPTQRDPWLAEHGDFGRVFVGGDSSGGNIVHNIVMRVGREGLPGELTLVGAFLTHPYFFGSEPIGSEPKHGFEQTLHYRCWNFVYPDAPGGINNPMISPMAAGAPSLVTLGCRRLFVGVAGEDEIRDRGVWYYEAVKDSGWEGEIELFEIEGEGHAHQVLRPILIMPRR</sequence>
<evidence type="ECO:0000313" key="3">
    <source>
        <dbReference type="EMBL" id="CAH2050673.1"/>
    </source>
</evidence>
<dbReference type="PANTHER" id="PTHR23024:SF551">
    <property type="entry name" value="2-HYDROXYISOFLAVANONE DEHYDRATASE-LIKE"/>
    <property type="match status" value="1"/>
</dbReference>
<comment type="caution">
    <text evidence="3">The sequence shown here is derived from an EMBL/GenBank/DDBJ whole genome shotgun (WGS) entry which is preliminary data.</text>
</comment>
<protein>
    <recommendedName>
        <fullName evidence="2">Alpha/beta hydrolase fold-3 domain-containing protein</fullName>
    </recommendedName>
</protein>
<name>A0AAU9RWU8_THLAR</name>
<dbReference type="SUPFAM" id="SSF53474">
    <property type="entry name" value="alpha/beta-Hydrolases"/>
    <property type="match status" value="1"/>
</dbReference>
<evidence type="ECO:0000259" key="2">
    <source>
        <dbReference type="Pfam" id="PF07859"/>
    </source>
</evidence>
<reference evidence="3 4" key="1">
    <citation type="submission" date="2022-03" db="EMBL/GenBank/DDBJ databases">
        <authorList>
            <person name="Nunn A."/>
            <person name="Chopra R."/>
            <person name="Nunn A."/>
            <person name="Contreras Garrido A."/>
        </authorList>
    </citation>
    <scope>NUCLEOTIDE SEQUENCE [LARGE SCALE GENOMIC DNA]</scope>
</reference>
<dbReference type="Proteomes" id="UP000836841">
    <property type="component" value="Unassembled WGS sequence"/>
</dbReference>
<dbReference type="InterPro" id="IPR050466">
    <property type="entry name" value="Carboxylest/Gibb_receptor"/>
</dbReference>
<dbReference type="EMBL" id="CAJVSB020000420">
    <property type="protein sequence ID" value="CAH2050673.1"/>
    <property type="molecule type" value="Genomic_DNA"/>
</dbReference>
<dbReference type="GO" id="GO:0016787">
    <property type="term" value="F:hydrolase activity"/>
    <property type="evidence" value="ECO:0007669"/>
    <property type="project" value="InterPro"/>
</dbReference>
<comment type="similarity">
    <text evidence="1">Belongs to the 'GDXG' lipolytic enzyme family.</text>
</comment>
<dbReference type="PANTHER" id="PTHR23024">
    <property type="entry name" value="ARYLACETAMIDE DEACETYLASE"/>
    <property type="match status" value="1"/>
</dbReference>
<dbReference type="InterPro" id="IPR029058">
    <property type="entry name" value="AB_hydrolase_fold"/>
</dbReference>
<accession>A0AAU9RWU8</accession>
<proteinExistence type="inferred from homology"/>
<organism evidence="3 4">
    <name type="scientific">Thlaspi arvense</name>
    <name type="common">Field penny-cress</name>
    <dbReference type="NCBI Taxonomy" id="13288"/>
    <lineage>
        <taxon>Eukaryota</taxon>
        <taxon>Viridiplantae</taxon>
        <taxon>Streptophyta</taxon>
        <taxon>Embryophyta</taxon>
        <taxon>Tracheophyta</taxon>
        <taxon>Spermatophyta</taxon>
        <taxon>Magnoliopsida</taxon>
        <taxon>eudicotyledons</taxon>
        <taxon>Gunneridae</taxon>
        <taxon>Pentapetalae</taxon>
        <taxon>rosids</taxon>
        <taxon>malvids</taxon>
        <taxon>Brassicales</taxon>
        <taxon>Brassicaceae</taxon>
        <taxon>Thlaspideae</taxon>
        <taxon>Thlaspi</taxon>
    </lineage>
</organism>
<keyword evidence="4" id="KW-1185">Reference proteome</keyword>
<gene>
    <name evidence="3" type="ORF">TAV2_LOCUS8609</name>
</gene>